<keyword evidence="3" id="KW-0963">Cytoplasm</keyword>
<reference evidence="7" key="1">
    <citation type="submission" date="2023-06" db="EMBL/GenBank/DDBJ databases">
        <title>Reference genome for the Northern bat (Eptesicus nilssonii), a most northern bat species.</title>
        <authorList>
            <person name="Laine V.N."/>
            <person name="Pulliainen A.T."/>
            <person name="Lilley T.M."/>
        </authorList>
    </citation>
    <scope>NUCLEOTIDE SEQUENCE</scope>
    <source>
        <strain evidence="7">BLF_Eptnil</strain>
        <tissue evidence="7">Kidney</tissue>
    </source>
</reference>
<evidence type="ECO:0000313" key="8">
    <source>
        <dbReference type="Proteomes" id="UP001177744"/>
    </source>
</evidence>
<dbReference type="PROSITE" id="PS50219">
    <property type="entry name" value="CNH"/>
    <property type="match status" value="1"/>
</dbReference>
<dbReference type="GO" id="GO:0016020">
    <property type="term" value="C:membrane"/>
    <property type="evidence" value="ECO:0007669"/>
    <property type="project" value="TreeGrafter"/>
</dbReference>
<dbReference type="GO" id="GO:0005737">
    <property type="term" value="C:cytoplasm"/>
    <property type="evidence" value="ECO:0007669"/>
    <property type="project" value="UniProtKB-SubCell"/>
</dbReference>
<dbReference type="GO" id="GO:0034058">
    <property type="term" value="P:endosomal vesicle fusion"/>
    <property type="evidence" value="ECO:0007669"/>
    <property type="project" value="TreeGrafter"/>
</dbReference>
<comment type="subcellular location">
    <subcellularLocation>
        <location evidence="1">Cytoplasm</location>
    </subcellularLocation>
</comment>
<name>A0AA40HBJ0_CNENI</name>
<dbReference type="AlphaFoldDB" id="A0AA40HBJ0"/>
<evidence type="ECO:0000256" key="3">
    <source>
        <dbReference type="ARBA" id="ARBA00022490"/>
    </source>
</evidence>
<dbReference type="PANTHER" id="PTHR12894">
    <property type="entry name" value="CNH DOMAIN CONTAINING"/>
    <property type="match status" value="1"/>
</dbReference>
<feature type="region of interest" description="Disordered" evidence="5">
    <location>
        <begin position="48"/>
        <end position="221"/>
    </location>
</feature>
<dbReference type="Pfam" id="PF10367">
    <property type="entry name" value="zf-Vps39_C"/>
    <property type="match status" value="1"/>
</dbReference>
<evidence type="ECO:0000256" key="5">
    <source>
        <dbReference type="SAM" id="MobiDB-lite"/>
    </source>
</evidence>
<keyword evidence="4" id="KW-0653">Protein transport</keyword>
<dbReference type="GO" id="GO:0006914">
    <property type="term" value="P:autophagy"/>
    <property type="evidence" value="ECO:0007669"/>
    <property type="project" value="TreeGrafter"/>
</dbReference>
<organism evidence="7 8">
    <name type="scientific">Cnephaeus nilssonii</name>
    <name type="common">Northern bat</name>
    <name type="synonym">Eptesicus nilssonii</name>
    <dbReference type="NCBI Taxonomy" id="3371016"/>
    <lineage>
        <taxon>Eukaryota</taxon>
        <taxon>Metazoa</taxon>
        <taxon>Chordata</taxon>
        <taxon>Craniata</taxon>
        <taxon>Vertebrata</taxon>
        <taxon>Euteleostomi</taxon>
        <taxon>Mammalia</taxon>
        <taxon>Eutheria</taxon>
        <taxon>Laurasiatheria</taxon>
        <taxon>Chiroptera</taxon>
        <taxon>Yangochiroptera</taxon>
        <taxon>Vespertilionidae</taxon>
        <taxon>Cnephaeus</taxon>
    </lineage>
</organism>
<proteinExistence type="predicted"/>
<dbReference type="InterPro" id="IPR032914">
    <property type="entry name" value="Vam6/VPS39/TRAP1"/>
</dbReference>
<keyword evidence="2" id="KW-0813">Transport</keyword>
<feature type="region of interest" description="Disordered" evidence="5">
    <location>
        <begin position="848"/>
        <end position="885"/>
    </location>
</feature>
<dbReference type="InterPro" id="IPR001180">
    <property type="entry name" value="CNH_dom"/>
</dbReference>
<gene>
    <name evidence="7" type="ORF">QTO34_012855</name>
</gene>
<evidence type="ECO:0000256" key="1">
    <source>
        <dbReference type="ARBA" id="ARBA00004496"/>
    </source>
</evidence>
<dbReference type="Pfam" id="PF00780">
    <property type="entry name" value="CNH"/>
    <property type="match status" value="1"/>
</dbReference>
<dbReference type="InterPro" id="IPR019453">
    <property type="entry name" value="VPS39/TGFA1_Znf"/>
</dbReference>
<keyword evidence="8" id="KW-1185">Reference proteome</keyword>
<protein>
    <recommendedName>
        <fullName evidence="6">CNH domain-containing protein</fullName>
    </recommendedName>
</protein>
<dbReference type="Proteomes" id="UP001177744">
    <property type="component" value="Unassembled WGS sequence"/>
</dbReference>
<evidence type="ECO:0000313" key="7">
    <source>
        <dbReference type="EMBL" id="KAK1327710.1"/>
    </source>
</evidence>
<evidence type="ECO:0000259" key="6">
    <source>
        <dbReference type="PROSITE" id="PS50219"/>
    </source>
</evidence>
<evidence type="ECO:0000256" key="4">
    <source>
        <dbReference type="ARBA" id="ARBA00022927"/>
    </source>
</evidence>
<accession>A0AA40HBJ0</accession>
<dbReference type="PANTHER" id="PTHR12894:SF27">
    <property type="entry name" value="TRANSFORMING GROWTH FACTOR-BETA RECEPTOR-ASSOCIATED PROTEIN 1"/>
    <property type="match status" value="1"/>
</dbReference>
<dbReference type="EMBL" id="JAULJE010000026">
    <property type="protein sequence ID" value="KAK1327710.1"/>
    <property type="molecule type" value="Genomic_DNA"/>
</dbReference>
<dbReference type="GO" id="GO:0015031">
    <property type="term" value="P:protein transport"/>
    <property type="evidence" value="ECO:0007669"/>
    <property type="project" value="UniProtKB-KW"/>
</dbReference>
<evidence type="ECO:0000256" key="2">
    <source>
        <dbReference type="ARBA" id="ARBA00022448"/>
    </source>
</evidence>
<sequence length="1157" mass="127456">MVVMQVRFPLVGSRPDPGAQLHPDPGARGLTWTQGVRGLTWIQVRAASSGPGTQPHLDPGGHGLTWTRDPASPGLRGAWPHPDPGARGLSQTQGRVASPGSRGPRPHPDPGPSLTRIQGHTASPRPRIQLHPDPGVHGLTQTQERSASPGPGTQPHPDPGAHSLARTRDLASPGPRGTWPHPYPGACGLSQSRVAMPHPDPGAHGLTQIRDPASPGPRPAAGMMSTKAFTLVSAVERELLMGDKERVNIECVECCGQNLYVGTNDCSIYHFLLEEQSLPAGTATFTATKQLHRHLGLRKPVSELRAASALHRLLVLCDCSISLVHMLSLEPVPSGARIKGAVALALNENPVSGDPFCVEVCIISVKRRTIQVFMVYEDRVQIVREVSTPEQPLAVAVDGHFLCLALTTQYIILNYSTGAAQDLFPYCGEEKRPIVKRIGRQEFLLAGPGGLGLLIPVFLGMFATVAGISQRAPVHWSENVIGAAVCFPYVLALDDAFITVHSMLDQQQKQTLPFKEGHILQDFEGRVIVATSKGVYILVPLPLEKQIQDLLASHRVEEALVLAKGARRNIPKEKFQGMYRRILQQAGFIHFAQLQFLEAKELFRSGQLDVRELISLCPFLLPTSSSFTRSHPPLHEYADLNQLTQGDQEKVAKCKRFLMSYLDEVRGTEAVAATKRTWTRPCSSCTRRPATPACWTSWSARTPACWPTALPGWRSTNGILHWDCSTTIITRMRLQFRYVSLCFFFSLLLPAVGGNIVNGEIDDPTRADLYDYVVDFLTRSPDPELVWKYADWALQKSEEVGVQVFTKRPLEEQQDSFNPDHVLSRLKKYPNALVRYLEHLVMDRNLQVSPRRRSEGRVPHTPGPPLPGRGAAADARRRGSGAEVTETQAKLRRLLQKSDLYRVHFLMARVFSGRDTRCKVWTWSGAGRRSGQAPAWPRTVLTRGSAHRESGGADLPMERAILHGKLEEHEQALRTLALELGDFPAAEDYCAWRSAGREPAYRRRLFHTLLALYLGPGPGAPASAPFSAELAVAAVDLLNRHAAEFDAAQVLQLLPGTWSVQLLCPFLTGAMRDSTHARRTAQVALGLATSENLIYKHDQMKVKRSSFRLSDRQLCQVCRRPFGEPVFVRYPAGDLVHTHCAASRHTNPSAPRPGART</sequence>
<feature type="domain" description="CNH" evidence="6">
    <location>
        <begin position="246"/>
        <end position="527"/>
    </location>
</feature>
<comment type="caution">
    <text evidence="7">The sequence shown here is derived from an EMBL/GenBank/DDBJ whole genome shotgun (WGS) entry which is preliminary data.</text>
</comment>